<evidence type="ECO:0000259" key="2">
    <source>
        <dbReference type="Pfam" id="PF07919"/>
    </source>
</evidence>
<dbReference type="EMBL" id="ML978133">
    <property type="protein sequence ID" value="KAF2094766.1"/>
    <property type="molecule type" value="Genomic_DNA"/>
</dbReference>
<dbReference type="PANTHER" id="PTHR14374">
    <property type="entry name" value="FOIE GRAS"/>
    <property type="match status" value="1"/>
</dbReference>
<dbReference type="Pfam" id="PF11817">
    <property type="entry name" value="Foie-gras_1"/>
    <property type="match status" value="1"/>
</dbReference>
<protein>
    <recommendedName>
        <fullName evidence="6">Trafficking protein particle complex subunit 11 domain-containing protein</fullName>
    </recommendedName>
</protein>
<comment type="caution">
    <text evidence="4">The sequence shown here is derived from an EMBL/GenBank/DDBJ whole genome shotgun (WGS) entry which is preliminary data.</text>
</comment>
<proteinExistence type="predicted"/>
<name>A0A9P4M1L8_9PEZI</name>
<feature type="region of interest" description="Disordered" evidence="1">
    <location>
        <begin position="276"/>
        <end position="300"/>
    </location>
</feature>
<dbReference type="InterPro" id="IPR021773">
    <property type="entry name" value="TPC11"/>
</dbReference>
<dbReference type="InterPro" id="IPR012880">
    <property type="entry name" value="Gryzun"/>
</dbReference>
<dbReference type="OrthoDB" id="6278596at2759"/>
<reference evidence="4" key="1">
    <citation type="journal article" date="2020" name="Stud. Mycol.">
        <title>101 Dothideomycetes genomes: a test case for predicting lifestyles and emergence of pathogens.</title>
        <authorList>
            <person name="Haridas S."/>
            <person name="Albert R."/>
            <person name="Binder M."/>
            <person name="Bloem J."/>
            <person name="Labutti K."/>
            <person name="Salamov A."/>
            <person name="Andreopoulos B."/>
            <person name="Baker S."/>
            <person name="Barry K."/>
            <person name="Bills G."/>
            <person name="Bluhm B."/>
            <person name="Cannon C."/>
            <person name="Castanera R."/>
            <person name="Culley D."/>
            <person name="Daum C."/>
            <person name="Ezra D."/>
            <person name="Gonzalez J."/>
            <person name="Henrissat B."/>
            <person name="Kuo A."/>
            <person name="Liang C."/>
            <person name="Lipzen A."/>
            <person name="Lutzoni F."/>
            <person name="Magnuson J."/>
            <person name="Mondo S."/>
            <person name="Nolan M."/>
            <person name="Ohm R."/>
            <person name="Pangilinan J."/>
            <person name="Park H.-J."/>
            <person name="Ramirez L."/>
            <person name="Alfaro M."/>
            <person name="Sun H."/>
            <person name="Tritt A."/>
            <person name="Yoshinaga Y."/>
            <person name="Zwiers L.-H."/>
            <person name="Turgeon B."/>
            <person name="Goodwin S."/>
            <person name="Spatafora J."/>
            <person name="Crous P."/>
            <person name="Grigoriev I."/>
        </authorList>
    </citation>
    <scope>NUCLEOTIDE SEQUENCE</scope>
    <source>
        <strain evidence="4">CBS 133067</strain>
    </source>
</reference>
<evidence type="ECO:0000313" key="4">
    <source>
        <dbReference type="EMBL" id="KAF2094766.1"/>
    </source>
</evidence>
<dbReference type="PANTHER" id="PTHR14374:SF0">
    <property type="entry name" value="TRAFFICKING PROTEIN PARTICLE COMPLEX SUBUNIT 11"/>
    <property type="match status" value="1"/>
</dbReference>
<evidence type="ECO:0000259" key="3">
    <source>
        <dbReference type="Pfam" id="PF11817"/>
    </source>
</evidence>
<dbReference type="Proteomes" id="UP000799772">
    <property type="component" value="Unassembled WGS sequence"/>
</dbReference>
<feature type="region of interest" description="Disordered" evidence="1">
    <location>
        <begin position="97"/>
        <end position="129"/>
    </location>
</feature>
<gene>
    <name evidence="4" type="ORF">NA57DRAFT_68333</name>
</gene>
<feature type="domain" description="Trafficking protein particle complex subunit 11" evidence="3">
    <location>
        <begin position="352"/>
        <end position="633"/>
    </location>
</feature>
<sequence length="1250" mass="140134">MDAYPEEYVEHNLPFIVLFGLEQEDGFEDDAYERALLRTGGFIVKSELPPVSGDQAQSLIRELLKTDATGQAWNGRNGSGQSTNIGFKFHQTGRKYVLPPRKANPPESSFGASSPRSPNSSPPALVLHSPLSPLSPDSPIFPDGLMSHLWLKKHQNYVPSTLVSFFNFTSNANLNSLNDNQLKSDINQISSALRSSGCKTRHVVVLVSDKSIAAAPDVEERLAGVRRSTGLDPKNSLFFFPPATSNVEVAAFASSLLSALQPYCVEYYRDLTKHSRRKKARGTIPPPTAPPTKGTSQSLSAPGWNVRYEFKLGVFAEFRQEMDAAGRHYNFALDALLSADGMFETTASWSPRWDEMRLLADATCIRLIRSLLWNTMTTQAVQTWIRYRDRIREIVDKRGKGSSNYGWEAWESRWARTMAELIQRADLLVFSVPSSSMESETLLERIINYFAPPEKAIPLGERLPPWHLLHHAGYWMALAANHAERRRDLAENLAEEDRTPPGQSPAALVASRHNTYDTYLCPDPHEEFPFPNQKGFDHCFDIVEKLDHSTNEFAIRRQQRFVDQLKLRQSKELMRNNQFSEALNILEPLWRGMMWRIEKWWSLAYEIALALHETAKRLDHRELAVGTSWELLNEVFPPPPESARDLSLCLSGGHADSPSKSNSTLHLKEISVGFNFASAEAHVADHLECQLSLTSRAHQGTAPITFSSVSINLDGPIEQINLHHSAAEAKASSCVVQVDLREEHTSGTRGRVSGSADLTMYPGHTKAFTLSVVFRESGDVAARLSTLTINTGNFNLTFEADVQAKEGVAAWWQDRPAGLRPKRILRQDPHTIKILPKPPKMEIAIIDPKQVYFTDEVAIFKIELANMEEEETETTLEVRFLDRATGHLDFTWGPEPHIKSAQVGPDGLPMSPTGLPGHHIGDLAAGEQRVDTVSMKAPSIPTECILEIKALYHLKSDLETPISKIFSADINFLSPFEANYDLTPQVHPDQWPSYFLVDEMEGRDFDDNDAADHACGLSQRWCLTARVASFAEEPLIIQDADVFLHSPHGSIKCDITKYRHQAESSNEIAPQEMHERKFTMDIQKISLEDRRSSALEMSLQISWRRASAAHAQDKLITSTLAVPRLVIPNSEPRVLFSARASPVVPSLMLLDYTLENPTNHFLTFDLTMEANEEFALSGPKLKSCNILPMSRQVVSFNVLPLVKGQWITPQLRVVDRYFNKTLKVLGTEGMKVDKKGISLWIDAEDGDDET</sequence>
<evidence type="ECO:0008006" key="6">
    <source>
        <dbReference type="Google" id="ProtNLM"/>
    </source>
</evidence>
<evidence type="ECO:0000313" key="5">
    <source>
        <dbReference type="Proteomes" id="UP000799772"/>
    </source>
</evidence>
<dbReference type="AlphaFoldDB" id="A0A9P4M1L8"/>
<accession>A0A9P4M1L8</accession>
<feature type="compositionally biased region" description="Low complexity" evidence="1">
    <location>
        <begin position="106"/>
        <end position="129"/>
    </location>
</feature>
<dbReference type="Pfam" id="PF07919">
    <property type="entry name" value="Gryzun"/>
    <property type="match status" value="1"/>
</dbReference>
<evidence type="ECO:0000256" key="1">
    <source>
        <dbReference type="SAM" id="MobiDB-lite"/>
    </source>
</evidence>
<keyword evidence="5" id="KW-1185">Reference proteome</keyword>
<feature type="domain" description="Gryzun putative trafficking through Golgi" evidence="2">
    <location>
        <begin position="667"/>
        <end position="1242"/>
    </location>
</feature>
<organism evidence="4 5">
    <name type="scientific">Rhizodiscina lignyota</name>
    <dbReference type="NCBI Taxonomy" id="1504668"/>
    <lineage>
        <taxon>Eukaryota</taxon>
        <taxon>Fungi</taxon>
        <taxon>Dikarya</taxon>
        <taxon>Ascomycota</taxon>
        <taxon>Pezizomycotina</taxon>
        <taxon>Dothideomycetes</taxon>
        <taxon>Pleosporomycetidae</taxon>
        <taxon>Aulographales</taxon>
        <taxon>Rhizodiscinaceae</taxon>
        <taxon>Rhizodiscina</taxon>
    </lineage>
</organism>